<dbReference type="OrthoDB" id="10261878at2759"/>
<dbReference type="PANTHER" id="PTHR43226">
    <property type="entry name" value="XAA-PRO AMINOPEPTIDASE 3"/>
    <property type="match status" value="1"/>
</dbReference>
<evidence type="ECO:0000256" key="2">
    <source>
        <dbReference type="ARBA" id="ARBA00022801"/>
    </source>
</evidence>
<reference evidence="5" key="1">
    <citation type="submission" date="2017-02" db="UniProtKB">
        <authorList>
            <consortium name="WormBaseParasite"/>
        </authorList>
    </citation>
    <scope>IDENTIFICATION</scope>
</reference>
<keyword evidence="4" id="KW-1185">Reference proteome</keyword>
<dbReference type="WBParaSite" id="HPLM_0000271601-mRNA-1">
    <property type="protein sequence ID" value="HPLM_0000271601-mRNA-1"/>
    <property type="gene ID" value="HPLM_0000271601"/>
</dbReference>
<protein>
    <submittedName>
        <fullName evidence="5">Methionyl aminopeptidase</fullName>
    </submittedName>
</protein>
<dbReference type="AlphaFoldDB" id="A0A0N4VZJ4"/>
<dbReference type="STRING" id="6290.A0A0N4VZJ4"/>
<evidence type="ECO:0000313" key="3">
    <source>
        <dbReference type="EMBL" id="VDO16420.1"/>
    </source>
</evidence>
<keyword evidence="1" id="KW-0479">Metal-binding</keyword>
<organism evidence="5">
    <name type="scientific">Haemonchus placei</name>
    <name type="common">Barber's pole worm</name>
    <dbReference type="NCBI Taxonomy" id="6290"/>
    <lineage>
        <taxon>Eukaryota</taxon>
        <taxon>Metazoa</taxon>
        <taxon>Ecdysozoa</taxon>
        <taxon>Nematoda</taxon>
        <taxon>Chromadorea</taxon>
        <taxon>Rhabditida</taxon>
        <taxon>Rhabditina</taxon>
        <taxon>Rhabditomorpha</taxon>
        <taxon>Strongyloidea</taxon>
        <taxon>Trichostrongylidae</taxon>
        <taxon>Haemonchus</taxon>
    </lineage>
</organism>
<dbReference type="GO" id="GO:0046872">
    <property type="term" value="F:metal ion binding"/>
    <property type="evidence" value="ECO:0007669"/>
    <property type="project" value="UniProtKB-KW"/>
</dbReference>
<proteinExistence type="predicted"/>
<evidence type="ECO:0000313" key="4">
    <source>
        <dbReference type="Proteomes" id="UP000268014"/>
    </source>
</evidence>
<name>A0A0N4VZJ4_HAEPC</name>
<accession>A0A0N4VZJ4</accession>
<dbReference type="SUPFAM" id="SSF55920">
    <property type="entry name" value="Creatinase/aminopeptidase"/>
    <property type="match status" value="1"/>
</dbReference>
<dbReference type="GO" id="GO:0006508">
    <property type="term" value="P:proteolysis"/>
    <property type="evidence" value="ECO:0007669"/>
    <property type="project" value="TreeGrafter"/>
</dbReference>
<reference evidence="3 4" key="2">
    <citation type="submission" date="2018-11" db="EMBL/GenBank/DDBJ databases">
        <authorList>
            <consortium name="Pathogen Informatics"/>
        </authorList>
    </citation>
    <scope>NUCLEOTIDE SEQUENCE [LARGE SCALE GENOMIC DNA]</scope>
    <source>
        <strain evidence="3 4">MHpl1</strain>
    </source>
</reference>
<dbReference type="EMBL" id="UZAF01006362">
    <property type="protein sequence ID" value="VDO16420.1"/>
    <property type="molecule type" value="Genomic_DNA"/>
</dbReference>
<dbReference type="InterPro" id="IPR052433">
    <property type="entry name" value="X-Pro_dipept-like"/>
</dbReference>
<gene>
    <name evidence="3" type="ORF">HPLM_LOCUS2715</name>
</gene>
<evidence type="ECO:0000256" key="1">
    <source>
        <dbReference type="ARBA" id="ARBA00022723"/>
    </source>
</evidence>
<dbReference type="PANTHER" id="PTHR43226:SF1">
    <property type="entry name" value="XAA-PRO DIPEPTIDASE"/>
    <property type="match status" value="1"/>
</dbReference>
<keyword evidence="2" id="KW-0378">Hydrolase</keyword>
<dbReference type="InterPro" id="IPR036005">
    <property type="entry name" value="Creatinase/aminopeptidase-like"/>
</dbReference>
<evidence type="ECO:0000313" key="5">
    <source>
        <dbReference type="WBParaSite" id="HPLM_0000271601-mRNA-1"/>
    </source>
</evidence>
<dbReference type="Proteomes" id="UP000268014">
    <property type="component" value="Unassembled WGS sequence"/>
</dbReference>
<dbReference type="Gene3D" id="3.90.230.10">
    <property type="entry name" value="Creatinase/methionine aminopeptidase superfamily"/>
    <property type="match status" value="1"/>
</dbReference>
<dbReference type="GO" id="GO:0008233">
    <property type="term" value="F:peptidase activity"/>
    <property type="evidence" value="ECO:0007669"/>
    <property type="project" value="TreeGrafter"/>
</dbReference>
<sequence>MAELRVLKTDKELEVMRYASKIASVAHRATMKAVRAGMYEYQMERYA</sequence>